<dbReference type="SMART" id="SM01234">
    <property type="entry name" value="Haemolytic"/>
    <property type="match status" value="1"/>
</dbReference>
<evidence type="ECO:0000313" key="4">
    <source>
        <dbReference type="Proteomes" id="UP000486602"/>
    </source>
</evidence>
<dbReference type="InterPro" id="IPR002696">
    <property type="entry name" value="Membr_insert_effic_factor_YidD"/>
</dbReference>
<organism evidence="3 4">
    <name type="scientific">Cryomorpha ignava</name>
    <dbReference type="NCBI Taxonomy" id="101383"/>
    <lineage>
        <taxon>Bacteria</taxon>
        <taxon>Pseudomonadati</taxon>
        <taxon>Bacteroidota</taxon>
        <taxon>Flavobacteriia</taxon>
        <taxon>Flavobacteriales</taxon>
        <taxon>Cryomorphaceae</taxon>
        <taxon>Cryomorpha</taxon>
    </lineage>
</organism>
<accession>A0A7K3WTQ6</accession>
<comment type="similarity">
    <text evidence="1">Belongs to the UPF0161 family.</text>
</comment>
<gene>
    <name evidence="3" type="primary">yidD</name>
    <name evidence="3" type="ORF">G3O08_16375</name>
</gene>
<dbReference type="GO" id="GO:0005886">
    <property type="term" value="C:plasma membrane"/>
    <property type="evidence" value="ECO:0007669"/>
    <property type="project" value="UniProtKB-SubCell"/>
</dbReference>
<dbReference type="NCBIfam" id="TIGR00278">
    <property type="entry name" value="membrane protein insertion efficiency factor YidD"/>
    <property type="match status" value="1"/>
</dbReference>
<dbReference type="PANTHER" id="PTHR33383:SF1">
    <property type="entry name" value="MEMBRANE PROTEIN INSERTION EFFICIENCY FACTOR-RELATED"/>
    <property type="match status" value="1"/>
</dbReference>
<keyword evidence="4" id="KW-1185">Reference proteome</keyword>
<dbReference type="EMBL" id="JAAGVY010000039">
    <property type="protein sequence ID" value="NEN25077.1"/>
    <property type="molecule type" value="Genomic_DNA"/>
</dbReference>
<keyword evidence="1" id="KW-0472">Membrane</keyword>
<evidence type="ECO:0000313" key="3">
    <source>
        <dbReference type="EMBL" id="NEN25077.1"/>
    </source>
</evidence>
<keyword evidence="1" id="KW-1003">Cell membrane</keyword>
<dbReference type="RefSeq" id="WP_163286528.1">
    <property type="nucleotide sequence ID" value="NZ_JAAGVY010000039.1"/>
</dbReference>
<proteinExistence type="inferred from homology"/>
<dbReference type="Pfam" id="PF01809">
    <property type="entry name" value="YidD"/>
    <property type="match status" value="1"/>
</dbReference>
<dbReference type="PANTHER" id="PTHR33383">
    <property type="entry name" value="MEMBRANE PROTEIN INSERTION EFFICIENCY FACTOR-RELATED"/>
    <property type="match status" value="1"/>
</dbReference>
<protein>
    <recommendedName>
        <fullName evidence="1">Putative membrane protein insertion efficiency factor</fullName>
    </recommendedName>
</protein>
<evidence type="ECO:0000256" key="1">
    <source>
        <dbReference type="HAMAP-Rule" id="MF_00386"/>
    </source>
</evidence>
<feature type="region of interest" description="Disordered" evidence="2">
    <location>
        <begin position="64"/>
        <end position="83"/>
    </location>
</feature>
<sequence>MKILSYIFIFFVKVYQAVISPLFGSNCRFTPTCSSYAIDAIKEWGPFKGTWLGIKRISKCHPWGDQGWDPVPKKNKSHETKTL</sequence>
<reference evidence="3 4" key="1">
    <citation type="submission" date="2020-02" db="EMBL/GenBank/DDBJ databases">
        <title>Out from the shadows clarifying the taxonomy of the family Cryomorphaceae and related taxa by utilizing the GTDB taxonomic framework.</title>
        <authorList>
            <person name="Bowman J.P."/>
        </authorList>
    </citation>
    <scope>NUCLEOTIDE SEQUENCE [LARGE SCALE GENOMIC DNA]</scope>
    <source>
        <strain evidence="3 4">QSSC 1-22</strain>
    </source>
</reference>
<dbReference type="Proteomes" id="UP000486602">
    <property type="component" value="Unassembled WGS sequence"/>
</dbReference>
<dbReference type="AlphaFoldDB" id="A0A7K3WTQ6"/>
<comment type="subcellular location">
    <subcellularLocation>
        <location evidence="1">Cell membrane</location>
        <topology evidence="1">Peripheral membrane protein</topology>
        <orientation evidence="1">Cytoplasmic side</orientation>
    </subcellularLocation>
</comment>
<comment type="function">
    <text evidence="1">Could be involved in insertion of integral membrane proteins into the membrane.</text>
</comment>
<name>A0A7K3WTQ6_9FLAO</name>
<dbReference type="HAMAP" id="MF_00386">
    <property type="entry name" value="UPF0161_YidD"/>
    <property type="match status" value="1"/>
</dbReference>
<comment type="caution">
    <text evidence="3">The sequence shown here is derived from an EMBL/GenBank/DDBJ whole genome shotgun (WGS) entry which is preliminary data.</text>
</comment>
<evidence type="ECO:0000256" key="2">
    <source>
        <dbReference type="SAM" id="MobiDB-lite"/>
    </source>
</evidence>